<reference evidence="1" key="2">
    <citation type="submission" date="2020-07" db="EMBL/GenBank/DDBJ databases">
        <authorList>
            <person name="Lood C."/>
            <person name="Girard L."/>
        </authorList>
    </citation>
    <scope>NUCLEOTIDE SEQUENCE</scope>
    <source>
        <strain evidence="1">SWRI102</strain>
    </source>
</reference>
<dbReference type="AlphaFoldDB" id="A0A923JP80"/>
<evidence type="ECO:0000313" key="2">
    <source>
        <dbReference type="EMBL" id="MBV4553093.1"/>
    </source>
</evidence>
<name>A0A923JP80_9PSED</name>
<keyword evidence="3" id="KW-1185">Reference proteome</keyword>
<gene>
    <name evidence="2" type="ORF">HU742_018265</name>
    <name evidence="1" type="ORF">HU742_07700</name>
</gene>
<dbReference type="EMBL" id="JABWQX020000001">
    <property type="protein sequence ID" value="MBV4553093.1"/>
    <property type="molecule type" value="Genomic_DNA"/>
</dbReference>
<sequence>MSAHVLIGEELETLEDPETPACWSVMIQKTINEMMLDNRITIEEFNHYCGRLNKIVDRRKESSCPPQS</sequence>
<comment type="caution">
    <text evidence="1">The sequence shown here is derived from an EMBL/GenBank/DDBJ whole genome shotgun (WGS) entry which is preliminary data.</text>
</comment>
<evidence type="ECO:0000313" key="1">
    <source>
        <dbReference type="EMBL" id="MBC3395085.1"/>
    </source>
</evidence>
<proteinExistence type="predicted"/>
<dbReference type="RefSeq" id="WP_186643040.1">
    <property type="nucleotide sequence ID" value="NZ_JABWQX020000001.1"/>
</dbReference>
<protein>
    <submittedName>
        <fullName evidence="1">Uncharacterized protein</fullName>
    </submittedName>
</protein>
<evidence type="ECO:0000313" key="3">
    <source>
        <dbReference type="Proteomes" id="UP000659438"/>
    </source>
</evidence>
<reference evidence="1 3" key="1">
    <citation type="journal article" date="2020" name="Microorganisms">
        <title>Reliable Identification of Environmental Pseudomonas Isolates Using the rpoD Gene.</title>
        <authorList>
            <consortium name="The Broad Institute Genome Sequencing Platform"/>
            <person name="Girard L."/>
            <person name="Lood C."/>
            <person name="Rokni-Zadeh H."/>
            <person name="van Noort V."/>
            <person name="Lavigne R."/>
            <person name="De Mot R."/>
        </authorList>
    </citation>
    <scope>NUCLEOTIDE SEQUENCE</scope>
    <source>
        <strain evidence="1 3">SWRI102</strain>
    </source>
</reference>
<dbReference type="EMBL" id="JABWQX010000002">
    <property type="protein sequence ID" value="MBC3395085.1"/>
    <property type="molecule type" value="Genomic_DNA"/>
</dbReference>
<organism evidence="1">
    <name type="scientific">Pseudomonas marvdashtae</name>
    <dbReference type="NCBI Taxonomy" id="2745500"/>
    <lineage>
        <taxon>Bacteria</taxon>
        <taxon>Pseudomonadati</taxon>
        <taxon>Pseudomonadota</taxon>
        <taxon>Gammaproteobacteria</taxon>
        <taxon>Pseudomonadales</taxon>
        <taxon>Pseudomonadaceae</taxon>
        <taxon>Pseudomonas</taxon>
    </lineage>
</organism>
<dbReference type="Proteomes" id="UP000659438">
    <property type="component" value="Unassembled WGS sequence"/>
</dbReference>
<reference evidence="2" key="3">
    <citation type="submission" date="2021-06" db="EMBL/GenBank/DDBJ databases">
        <title>Updating the genus Pseudomonas: Description of 43 new species and partition of the Pseudomonas putida group.</title>
        <authorList>
            <person name="Girard L."/>
            <person name="Lood C."/>
            <person name="Vandamme P."/>
            <person name="Rokni-Zadeh H."/>
            <person name="Van Noort V."/>
            <person name="Hofte M."/>
            <person name="Lavigne R."/>
            <person name="De Mot R."/>
        </authorList>
    </citation>
    <scope>NUCLEOTIDE SEQUENCE</scope>
    <source>
        <strain evidence="2">SWRI102</strain>
    </source>
</reference>
<accession>A0A923JP80</accession>